<dbReference type="PROSITE" id="PS00523">
    <property type="entry name" value="SULFATASE_1"/>
    <property type="match status" value="1"/>
</dbReference>
<evidence type="ECO:0000256" key="4">
    <source>
        <dbReference type="ARBA" id="ARBA00022801"/>
    </source>
</evidence>
<keyword evidence="3" id="KW-0479">Metal-binding</keyword>
<comment type="cofactor">
    <cofactor evidence="1">
        <name>Ca(2+)</name>
        <dbReference type="ChEBI" id="CHEBI:29108"/>
    </cofactor>
</comment>
<dbReference type="PANTHER" id="PTHR10342:SF273">
    <property type="entry name" value="RE14504P"/>
    <property type="match status" value="1"/>
</dbReference>
<sequence>MDGVVLANNYVQPLCTPSRSALLTGFYPIHTGTQHSSFRSADPVGLDPDLKLLPEYLKDLGYSTHIVGKTSDLATRNAGSLAELDNAVGAIVESLYKTGLLNNTVIAFSTDNGGAPVGFSRNTSPNWPLRGSKGTVAEGGVRGPGFLWTPWLATRTKATRQLFHITDWLPSFYAAAGGRHSYSAV</sequence>
<dbReference type="Proteomes" id="UP001321473">
    <property type="component" value="Unassembled WGS sequence"/>
</dbReference>
<dbReference type="GO" id="GO:0008484">
    <property type="term" value="F:sulfuric ester hydrolase activity"/>
    <property type="evidence" value="ECO:0007669"/>
    <property type="project" value="InterPro"/>
</dbReference>
<accession>A0AAQ4FNF3</accession>
<comment type="caution">
    <text evidence="8">The sequence shown here is derived from an EMBL/GenBank/DDBJ whole genome shotgun (WGS) entry which is preliminary data.</text>
</comment>
<dbReference type="SUPFAM" id="SSF53649">
    <property type="entry name" value="Alkaline phosphatase-like"/>
    <property type="match status" value="1"/>
</dbReference>
<evidence type="ECO:0000313" key="8">
    <source>
        <dbReference type="EMBL" id="KAK8788750.1"/>
    </source>
</evidence>
<keyword evidence="5" id="KW-0106">Calcium</keyword>
<feature type="domain" description="Sulfatase N-terminal" evidence="7">
    <location>
        <begin position="77"/>
        <end position="177"/>
    </location>
</feature>
<dbReference type="AlphaFoldDB" id="A0AAQ4FNF3"/>
<evidence type="ECO:0000256" key="1">
    <source>
        <dbReference type="ARBA" id="ARBA00001913"/>
    </source>
</evidence>
<evidence type="ECO:0000256" key="2">
    <source>
        <dbReference type="ARBA" id="ARBA00008779"/>
    </source>
</evidence>
<name>A0AAQ4FNF3_AMBAM</name>
<evidence type="ECO:0000256" key="6">
    <source>
        <dbReference type="ARBA" id="ARBA00023180"/>
    </source>
</evidence>
<dbReference type="Gene3D" id="3.40.720.10">
    <property type="entry name" value="Alkaline Phosphatase, subunit A"/>
    <property type="match status" value="2"/>
</dbReference>
<dbReference type="InterPro" id="IPR024607">
    <property type="entry name" value="Sulfatase_CS"/>
</dbReference>
<dbReference type="GO" id="GO:0046872">
    <property type="term" value="F:metal ion binding"/>
    <property type="evidence" value="ECO:0007669"/>
    <property type="project" value="UniProtKB-KW"/>
</dbReference>
<proteinExistence type="inferred from homology"/>
<evidence type="ECO:0000256" key="5">
    <source>
        <dbReference type="ARBA" id="ARBA00022837"/>
    </source>
</evidence>
<evidence type="ECO:0000313" key="9">
    <source>
        <dbReference type="Proteomes" id="UP001321473"/>
    </source>
</evidence>
<evidence type="ECO:0000256" key="3">
    <source>
        <dbReference type="ARBA" id="ARBA00022723"/>
    </source>
</evidence>
<reference evidence="8 9" key="1">
    <citation type="journal article" date="2023" name="Arcadia Sci">
        <title>De novo assembly of a long-read Amblyomma americanum tick genome.</title>
        <authorList>
            <person name="Chou S."/>
            <person name="Poskanzer K.E."/>
            <person name="Rollins M."/>
            <person name="Thuy-Boun P.S."/>
        </authorList>
    </citation>
    <scope>NUCLEOTIDE SEQUENCE [LARGE SCALE GENOMIC DNA]</scope>
    <source>
        <strain evidence="8">F_SG_1</strain>
        <tissue evidence="8">Salivary glands</tissue>
    </source>
</reference>
<dbReference type="EMBL" id="JARKHS020000521">
    <property type="protein sequence ID" value="KAK8788750.1"/>
    <property type="molecule type" value="Genomic_DNA"/>
</dbReference>
<feature type="domain" description="Sulfatase N-terminal" evidence="7">
    <location>
        <begin position="3"/>
        <end position="71"/>
    </location>
</feature>
<keyword evidence="9" id="KW-1185">Reference proteome</keyword>
<protein>
    <recommendedName>
        <fullName evidence="7">Sulfatase N-terminal domain-containing protein</fullName>
    </recommendedName>
</protein>
<dbReference type="InterPro" id="IPR017850">
    <property type="entry name" value="Alkaline_phosphatase_core_sf"/>
</dbReference>
<organism evidence="8 9">
    <name type="scientific">Amblyomma americanum</name>
    <name type="common">Lone star tick</name>
    <dbReference type="NCBI Taxonomy" id="6943"/>
    <lineage>
        <taxon>Eukaryota</taxon>
        <taxon>Metazoa</taxon>
        <taxon>Ecdysozoa</taxon>
        <taxon>Arthropoda</taxon>
        <taxon>Chelicerata</taxon>
        <taxon>Arachnida</taxon>
        <taxon>Acari</taxon>
        <taxon>Parasitiformes</taxon>
        <taxon>Ixodida</taxon>
        <taxon>Ixodoidea</taxon>
        <taxon>Ixodidae</taxon>
        <taxon>Amblyomminae</taxon>
        <taxon>Amblyomma</taxon>
    </lineage>
</organism>
<dbReference type="Pfam" id="PF00884">
    <property type="entry name" value="Sulfatase"/>
    <property type="match status" value="2"/>
</dbReference>
<dbReference type="InterPro" id="IPR047115">
    <property type="entry name" value="ARSB"/>
</dbReference>
<keyword evidence="6" id="KW-0325">Glycoprotein</keyword>
<evidence type="ECO:0000259" key="7">
    <source>
        <dbReference type="Pfam" id="PF00884"/>
    </source>
</evidence>
<dbReference type="InterPro" id="IPR000917">
    <property type="entry name" value="Sulfatase_N"/>
</dbReference>
<dbReference type="PANTHER" id="PTHR10342">
    <property type="entry name" value="ARYLSULFATASE"/>
    <property type="match status" value="1"/>
</dbReference>
<gene>
    <name evidence="8" type="ORF">V5799_021474</name>
</gene>
<keyword evidence="4" id="KW-0378">Hydrolase</keyword>
<comment type="similarity">
    <text evidence="2">Belongs to the sulfatase family.</text>
</comment>